<keyword evidence="3" id="KW-0687">Ribonucleoprotein</keyword>
<protein>
    <submittedName>
        <fullName evidence="7">S1 RNA-binding domain-containing protein</fullName>
    </submittedName>
</protein>
<accession>A0A7S8IDU1</accession>
<comment type="similarity">
    <text evidence="1">Belongs to the bacterial ribosomal protein bS1 family.</text>
</comment>
<dbReference type="Gene3D" id="2.40.50.140">
    <property type="entry name" value="Nucleic acid-binding proteins"/>
    <property type="match status" value="4"/>
</dbReference>
<dbReference type="CDD" id="cd05688">
    <property type="entry name" value="S1_RPS1_repeat_ec3"/>
    <property type="match status" value="1"/>
</dbReference>
<proteinExistence type="inferred from homology"/>
<feature type="domain" description="S1 motif" evidence="6">
    <location>
        <begin position="299"/>
        <end position="368"/>
    </location>
</feature>
<feature type="region of interest" description="Disordered" evidence="5">
    <location>
        <begin position="374"/>
        <end position="404"/>
    </location>
</feature>
<dbReference type="FunFam" id="2.40.50.140:FF:000051">
    <property type="entry name" value="RNA-binding transcriptional accessory protein"/>
    <property type="match status" value="1"/>
</dbReference>
<dbReference type="InterPro" id="IPR003029">
    <property type="entry name" value="S1_domain"/>
</dbReference>
<dbReference type="GO" id="GO:0005840">
    <property type="term" value="C:ribosome"/>
    <property type="evidence" value="ECO:0007669"/>
    <property type="project" value="UniProtKB-KW"/>
</dbReference>
<keyword evidence="2" id="KW-0689">Ribosomal protein</keyword>
<dbReference type="GO" id="GO:1990904">
    <property type="term" value="C:ribonucleoprotein complex"/>
    <property type="evidence" value="ECO:0007669"/>
    <property type="project" value="UniProtKB-KW"/>
</dbReference>
<dbReference type="PANTHER" id="PTHR10724:SF7">
    <property type="entry name" value="SMALL RIBOSOMAL SUBUNIT PROTEIN BS1C"/>
    <property type="match status" value="1"/>
</dbReference>
<dbReference type="RefSeq" id="WP_195169953.1">
    <property type="nucleotide sequence ID" value="NZ_CP062983.1"/>
</dbReference>
<evidence type="ECO:0000256" key="2">
    <source>
        <dbReference type="ARBA" id="ARBA00022980"/>
    </source>
</evidence>
<feature type="domain" description="S1 motif" evidence="6">
    <location>
        <begin position="214"/>
        <end position="282"/>
    </location>
</feature>
<dbReference type="InterPro" id="IPR012340">
    <property type="entry name" value="NA-bd_OB-fold"/>
</dbReference>
<dbReference type="AlphaFoldDB" id="A0A7S8IDU1"/>
<feature type="domain" description="S1 motif" evidence="6">
    <location>
        <begin position="34"/>
        <end position="101"/>
    </location>
</feature>
<dbReference type="EMBL" id="CP062983">
    <property type="protein sequence ID" value="QPC81882.1"/>
    <property type="molecule type" value="Genomic_DNA"/>
</dbReference>
<evidence type="ECO:0000256" key="3">
    <source>
        <dbReference type="ARBA" id="ARBA00023274"/>
    </source>
</evidence>
<gene>
    <name evidence="7" type="ORF">G4Y79_19655</name>
</gene>
<dbReference type="Pfam" id="PF00575">
    <property type="entry name" value="S1"/>
    <property type="match status" value="4"/>
</dbReference>
<evidence type="ECO:0000313" key="8">
    <source>
        <dbReference type="Proteomes" id="UP000594468"/>
    </source>
</evidence>
<dbReference type="FunFam" id="2.40.50.140:FF:000103">
    <property type="entry name" value="protein RRP5 homolog"/>
    <property type="match status" value="1"/>
</dbReference>
<dbReference type="Proteomes" id="UP000594468">
    <property type="component" value="Chromosome"/>
</dbReference>
<dbReference type="InterPro" id="IPR035104">
    <property type="entry name" value="Ribosomal_protein_S1-like"/>
</dbReference>
<dbReference type="SUPFAM" id="SSF50249">
    <property type="entry name" value="Nucleic acid-binding proteins"/>
    <property type="match status" value="4"/>
</dbReference>
<keyword evidence="8" id="KW-1185">Reference proteome</keyword>
<dbReference type="GO" id="GO:0003729">
    <property type="term" value="F:mRNA binding"/>
    <property type="evidence" value="ECO:0007669"/>
    <property type="project" value="TreeGrafter"/>
</dbReference>
<dbReference type="PROSITE" id="PS50126">
    <property type="entry name" value="S1"/>
    <property type="match status" value="4"/>
</dbReference>
<comment type="function">
    <text evidence="4">Binds mRNA; thus facilitating recognition of the initiation point. It is needed to translate mRNA with a short Shine-Dalgarno (SD) purine-rich sequence.</text>
</comment>
<evidence type="ECO:0000256" key="4">
    <source>
        <dbReference type="ARBA" id="ARBA00025604"/>
    </source>
</evidence>
<dbReference type="GO" id="GO:0006412">
    <property type="term" value="P:translation"/>
    <property type="evidence" value="ECO:0007669"/>
    <property type="project" value="TreeGrafter"/>
</dbReference>
<feature type="domain" description="S1 motif" evidence="6">
    <location>
        <begin position="119"/>
        <end position="193"/>
    </location>
</feature>
<dbReference type="KEGG" id="pmet:G4Y79_19655"/>
<dbReference type="PRINTS" id="PR00681">
    <property type="entry name" value="RIBOSOMALS1"/>
</dbReference>
<evidence type="ECO:0000256" key="5">
    <source>
        <dbReference type="SAM" id="MobiDB-lite"/>
    </source>
</evidence>
<organism evidence="7 8">
    <name type="scientific">Phototrophicus methaneseepsis</name>
    <dbReference type="NCBI Taxonomy" id="2710758"/>
    <lineage>
        <taxon>Bacteria</taxon>
        <taxon>Bacillati</taxon>
        <taxon>Chloroflexota</taxon>
        <taxon>Candidatus Thermofontia</taxon>
        <taxon>Phototrophicales</taxon>
        <taxon>Phototrophicaceae</taxon>
        <taxon>Phototrophicus</taxon>
    </lineage>
</organism>
<name>A0A7S8IDU1_9CHLR</name>
<feature type="compositionally biased region" description="Acidic residues" evidence="5">
    <location>
        <begin position="393"/>
        <end position="404"/>
    </location>
</feature>
<evidence type="ECO:0000256" key="1">
    <source>
        <dbReference type="ARBA" id="ARBA00006767"/>
    </source>
</evidence>
<dbReference type="CDD" id="cd04465">
    <property type="entry name" value="S1_RPS1_repeat_ec2_hs2"/>
    <property type="match status" value="1"/>
</dbReference>
<feature type="compositionally biased region" description="Basic and acidic residues" evidence="5">
    <location>
        <begin position="374"/>
        <end position="383"/>
    </location>
</feature>
<dbReference type="PANTHER" id="PTHR10724">
    <property type="entry name" value="30S RIBOSOMAL PROTEIN S1"/>
    <property type="match status" value="1"/>
</dbReference>
<evidence type="ECO:0000313" key="7">
    <source>
        <dbReference type="EMBL" id="QPC81882.1"/>
    </source>
</evidence>
<reference evidence="7 8" key="1">
    <citation type="submission" date="2020-02" db="EMBL/GenBank/DDBJ databases">
        <authorList>
            <person name="Zheng R.K."/>
            <person name="Sun C.M."/>
        </authorList>
    </citation>
    <scope>NUCLEOTIDE SEQUENCE [LARGE SCALE GENOMIC DNA]</scope>
    <source>
        <strain evidence="8">rifampicinis</strain>
    </source>
</reference>
<evidence type="ECO:0000259" key="6">
    <source>
        <dbReference type="PROSITE" id="PS50126"/>
    </source>
</evidence>
<sequence length="404" mass="45316">MSTDVSLDTELSFDEMNFAELLEQSLAKSQLERGDIVTGVILAVDYHGLIVDVNWKHDGVVSRQDIERMGLNIEDFNIDDELDVAVVRLDDMEGNLILSAAQAKQNEDWQRAEVLQEQDEAWAGEVAAANKGGLIVPFGNLRGFIPASHVVDLPRGLNEEDRVRYLENLVGTEINVKVIEVNRKRRRLVFSQRNAERETRDARKETLLEELNEGDIRTGIVSGLCDFGAFVDLGGADGLIHISELAWHRVRHPQEIVNVGDKVEIYILHLDDRGKRIGLSLKRLQPNPWALVDEMYHIGQLVEGTVSRVEPFGAFISLEPGIEALLHVSQISDDTNEDPRRHLYEGQRVLTRVISIESDKQRLGLSLKEVTEGEHQQWEEARAEAAAAMVTQEAEEDAEPVAAD</sequence>
<dbReference type="SMART" id="SM00316">
    <property type="entry name" value="S1"/>
    <property type="match status" value="4"/>
</dbReference>
<dbReference type="GO" id="GO:0003735">
    <property type="term" value="F:structural constituent of ribosome"/>
    <property type="evidence" value="ECO:0007669"/>
    <property type="project" value="TreeGrafter"/>
</dbReference>
<dbReference type="InterPro" id="IPR050437">
    <property type="entry name" value="Ribos_protein_bS1-like"/>
</dbReference>
<dbReference type="GO" id="GO:0005737">
    <property type="term" value="C:cytoplasm"/>
    <property type="evidence" value="ECO:0007669"/>
    <property type="project" value="UniProtKB-ARBA"/>
</dbReference>